<evidence type="ECO:0000313" key="14">
    <source>
        <dbReference type="Proteomes" id="UP001597044"/>
    </source>
</evidence>
<accession>A0ABW3HEQ0</accession>
<name>A0ABW3HEQ0_9GAMM</name>
<evidence type="ECO:0000259" key="12">
    <source>
        <dbReference type="Pfam" id="PF08496"/>
    </source>
</evidence>
<keyword evidence="14" id="KW-1185">Reference proteome</keyword>
<keyword evidence="4 13" id="KW-0645">Protease</keyword>
<dbReference type="CDD" id="cd07023">
    <property type="entry name" value="S49_Sppa_N_C"/>
    <property type="match status" value="1"/>
</dbReference>
<keyword evidence="8 10" id="KW-1133">Transmembrane helix</keyword>
<dbReference type="RefSeq" id="WP_340674793.1">
    <property type="nucleotide sequence ID" value="NZ_JBHTIT010000001.1"/>
</dbReference>
<dbReference type="NCBIfam" id="NF008745">
    <property type="entry name" value="PRK11778.1"/>
    <property type="match status" value="1"/>
</dbReference>
<proteinExistence type="inferred from homology"/>
<evidence type="ECO:0000313" key="13">
    <source>
        <dbReference type="EMBL" id="MFD0949684.1"/>
    </source>
</evidence>
<evidence type="ECO:0000256" key="1">
    <source>
        <dbReference type="ARBA" id="ARBA00004236"/>
    </source>
</evidence>
<comment type="subcellular location">
    <subcellularLocation>
        <location evidence="1">Cell membrane</location>
    </subcellularLocation>
</comment>
<sequence>MLEWIADYGLFLAKGVTVAFLVSLVLMMLGRARRGDLPGLQSGHLEVETLNERFDAEADALRSLVWDDSAWKVERKARKAKAKLEKKSAKTAEPKAHVYVLKFTGDMAASAVAQMRHEISALLAVAVAERDEVVVLLESPGGMVHSYGLASSQLARIRAANLRLTICVDKVAASGGYMMACLANQLIAAPFAVIGSIGVVAQIPNVHRLLKKNDIDVELMTAGQYKRTLTMIGENTDEGRAKFQHDLDDTHELFKAHVAQWRTQVDMAVVATGEHWYGQQALALGLVDSLKTSDDYLRERATEAELFALHWREKKSLGQRLGIAATSSVDNLLLRWWQRSVQSPRV</sequence>
<organism evidence="13 14">
    <name type="scientific">Paraperlucidibaca wandonensis</name>
    <dbReference type="NCBI Taxonomy" id="1268273"/>
    <lineage>
        <taxon>Bacteria</taxon>
        <taxon>Pseudomonadati</taxon>
        <taxon>Pseudomonadota</taxon>
        <taxon>Gammaproteobacteria</taxon>
        <taxon>Moraxellales</taxon>
        <taxon>Moraxellaceae</taxon>
        <taxon>Paraperlucidibaca</taxon>
    </lineage>
</organism>
<evidence type="ECO:0000256" key="9">
    <source>
        <dbReference type="ARBA" id="ARBA00023136"/>
    </source>
</evidence>
<dbReference type="EMBL" id="JBHTIT010000001">
    <property type="protein sequence ID" value="MFD0949684.1"/>
    <property type="molecule type" value="Genomic_DNA"/>
</dbReference>
<keyword evidence="9 10" id="KW-0472">Membrane</keyword>
<feature type="domain" description="Peptidase S49" evidence="11">
    <location>
        <begin position="159"/>
        <end position="305"/>
    </location>
</feature>
<dbReference type="Gene3D" id="6.20.330.10">
    <property type="match status" value="1"/>
</dbReference>
<dbReference type="Proteomes" id="UP001597044">
    <property type="component" value="Unassembled WGS sequence"/>
</dbReference>
<evidence type="ECO:0000256" key="4">
    <source>
        <dbReference type="ARBA" id="ARBA00022670"/>
    </source>
</evidence>
<gene>
    <name evidence="13" type="primary">sohB</name>
    <name evidence="13" type="ORF">ACFQ0F_04645</name>
</gene>
<dbReference type="Pfam" id="PF01343">
    <property type="entry name" value="Peptidase_S49"/>
    <property type="match status" value="1"/>
</dbReference>
<dbReference type="PANTHER" id="PTHR42987:SF4">
    <property type="entry name" value="PROTEASE SOHB-RELATED"/>
    <property type="match status" value="1"/>
</dbReference>
<evidence type="ECO:0000256" key="8">
    <source>
        <dbReference type="ARBA" id="ARBA00022989"/>
    </source>
</evidence>
<keyword evidence="6 13" id="KW-0378">Hydrolase</keyword>
<dbReference type="EC" id="3.4.21.-" evidence="13"/>
<dbReference type="GO" id="GO:0008233">
    <property type="term" value="F:peptidase activity"/>
    <property type="evidence" value="ECO:0007669"/>
    <property type="project" value="UniProtKB-KW"/>
</dbReference>
<evidence type="ECO:0000256" key="10">
    <source>
        <dbReference type="SAM" id="Phobius"/>
    </source>
</evidence>
<evidence type="ECO:0000256" key="2">
    <source>
        <dbReference type="ARBA" id="ARBA00008683"/>
    </source>
</evidence>
<evidence type="ECO:0000256" key="5">
    <source>
        <dbReference type="ARBA" id="ARBA00022692"/>
    </source>
</evidence>
<feature type="domain" description="Peptidase S49 N-terminal proteobacteria" evidence="12">
    <location>
        <begin position="3"/>
        <end position="154"/>
    </location>
</feature>
<feature type="transmembrane region" description="Helical" evidence="10">
    <location>
        <begin position="12"/>
        <end position="30"/>
    </location>
</feature>
<dbReference type="Gene3D" id="3.90.226.10">
    <property type="entry name" value="2-enoyl-CoA Hydratase, Chain A, domain 1"/>
    <property type="match status" value="1"/>
</dbReference>
<keyword evidence="3" id="KW-1003">Cell membrane</keyword>
<dbReference type="PANTHER" id="PTHR42987">
    <property type="entry name" value="PEPTIDASE S49"/>
    <property type="match status" value="1"/>
</dbReference>
<dbReference type="SUPFAM" id="SSF52096">
    <property type="entry name" value="ClpP/crotonase"/>
    <property type="match status" value="1"/>
</dbReference>
<dbReference type="InterPro" id="IPR029045">
    <property type="entry name" value="ClpP/crotonase-like_dom_sf"/>
</dbReference>
<evidence type="ECO:0000256" key="6">
    <source>
        <dbReference type="ARBA" id="ARBA00022801"/>
    </source>
</evidence>
<dbReference type="Pfam" id="PF08496">
    <property type="entry name" value="Peptidase_S49_N"/>
    <property type="match status" value="1"/>
</dbReference>
<evidence type="ECO:0000256" key="3">
    <source>
        <dbReference type="ARBA" id="ARBA00022475"/>
    </source>
</evidence>
<dbReference type="InterPro" id="IPR047272">
    <property type="entry name" value="S49_SppA_C"/>
</dbReference>
<comment type="caution">
    <text evidence="13">The sequence shown here is derived from an EMBL/GenBank/DDBJ whole genome shotgun (WGS) entry which is preliminary data.</text>
</comment>
<comment type="similarity">
    <text evidence="2">Belongs to the peptidase S49 family.</text>
</comment>
<dbReference type="GO" id="GO:0006508">
    <property type="term" value="P:proteolysis"/>
    <property type="evidence" value="ECO:0007669"/>
    <property type="project" value="UniProtKB-KW"/>
</dbReference>
<dbReference type="InterPro" id="IPR002142">
    <property type="entry name" value="Peptidase_S49"/>
</dbReference>
<evidence type="ECO:0000256" key="7">
    <source>
        <dbReference type="ARBA" id="ARBA00022825"/>
    </source>
</evidence>
<keyword evidence="5 10" id="KW-0812">Transmembrane</keyword>
<keyword evidence="7" id="KW-0720">Serine protease</keyword>
<dbReference type="InterPro" id="IPR013703">
    <property type="entry name" value="Peptidase_S49_N_proteobac"/>
</dbReference>
<protein>
    <submittedName>
        <fullName evidence="13">Protease SohB</fullName>
        <ecNumber evidence="13">3.4.21.-</ecNumber>
    </submittedName>
</protein>
<reference evidence="14" key="1">
    <citation type="journal article" date="2019" name="Int. J. Syst. Evol. Microbiol.">
        <title>The Global Catalogue of Microorganisms (GCM) 10K type strain sequencing project: providing services to taxonomists for standard genome sequencing and annotation.</title>
        <authorList>
            <consortium name="The Broad Institute Genomics Platform"/>
            <consortium name="The Broad Institute Genome Sequencing Center for Infectious Disease"/>
            <person name="Wu L."/>
            <person name="Ma J."/>
        </authorList>
    </citation>
    <scope>NUCLEOTIDE SEQUENCE [LARGE SCALE GENOMIC DNA]</scope>
    <source>
        <strain evidence="14">CCUG 63419</strain>
    </source>
</reference>
<evidence type="ECO:0000259" key="11">
    <source>
        <dbReference type="Pfam" id="PF01343"/>
    </source>
</evidence>